<proteinExistence type="predicted"/>
<evidence type="ECO:0000256" key="1">
    <source>
        <dbReference type="ARBA" id="ARBA00022737"/>
    </source>
</evidence>
<comment type="caution">
    <text evidence="4">The sequence shown here is derived from an EMBL/GenBank/DDBJ whole genome shotgun (WGS) entry which is preliminary data.</text>
</comment>
<dbReference type="SMART" id="SM00028">
    <property type="entry name" value="TPR"/>
    <property type="match status" value="4"/>
</dbReference>
<dbReference type="PANTHER" id="PTHR44858">
    <property type="entry name" value="TETRATRICOPEPTIDE REPEAT PROTEIN 6"/>
    <property type="match status" value="1"/>
</dbReference>
<name>A0ABU1RQW3_9GAMM</name>
<dbReference type="SUPFAM" id="SSF48452">
    <property type="entry name" value="TPR-like"/>
    <property type="match status" value="1"/>
</dbReference>
<keyword evidence="5" id="KW-1185">Reference proteome</keyword>
<keyword evidence="2 3" id="KW-0802">TPR repeat</keyword>
<dbReference type="InterPro" id="IPR019734">
    <property type="entry name" value="TPR_rpt"/>
</dbReference>
<reference evidence="4 5" key="1">
    <citation type="submission" date="2023-07" db="EMBL/GenBank/DDBJ databases">
        <title>Sorghum-associated microbial communities from plants grown in Nebraska, USA.</title>
        <authorList>
            <person name="Schachtman D."/>
        </authorList>
    </citation>
    <scope>NUCLEOTIDE SEQUENCE [LARGE SCALE GENOMIC DNA]</scope>
    <source>
        <strain evidence="4 5">BE107</strain>
    </source>
</reference>
<dbReference type="Proteomes" id="UP001254759">
    <property type="component" value="Unassembled WGS sequence"/>
</dbReference>
<keyword evidence="1" id="KW-0677">Repeat</keyword>
<dbReference type="InterPro" id="IPR011990">
    <property type="entry name" value="TPR-like_helical_dom_sf"/>
</dbReference>
<dbReference type="Pfam" id="PF07719">
    <property type="entry name" value="TPR_2"/>
    <property type="match status" value="1"/>
</dbReference>
<feature type="repeat" description="TPR" evidence="3">
    <location>
        <begin position="93"/>
        <end position="126"/>
    </location>
</feature>
<dbReference type="PROSITE" id="PS50005">
    <property type="entry name" value="TPR"/>
    <property type="match status" value="2"/>
</dbReference>
<dbReference type="InterPro" id="IPR050498">
    <property type="entry name" value="Ycf3"/>
</dbReference>
<evidence type="ECO:0000313" key="4">
    <source>
        <dbReference type="EMBL" id="MDR6841171.1"/>
    </source>
</evidence>
<protein>
    <submittedName>
        <fullName evidence="4">Tetratricopeptide (TPR) repeat protein</fullName>
    </submittedName>
</protein>
<dbReference type="PANTHER" id="PTHR44858:SF1">
    <property type="entry name" value="UDP-N-ACETYLGLUCOSAMINE--PEPTIDE N-ACETYLGLUCOSAMINYLTRANSFERASE SPINDLY-RELATED"/>
    <property type="match status" value="1"/>
</dbReference>
<accession>A0ABU1RQW3</accession>
<sequence>MRNVVLFSVLLLPACGAFGTSPRTAELTACSRPEHSVDAAISVCTQLLKDKTLSREERVFVYFSRARAAMNKQDMAGALRDLDESIKLDPSQAVSFASRGIVRGTMGNLESAISDFSRAIELDPNDWVSFQNRAKAYSDGGDQKRAIEDYSRVIEMGSDGPIPRNGRCWSLAVLGRDLAAAKKDCEEAVRLAPKDGNNLNSLAFVRFRSGDYAGAVEDYTKSLSLNPDAGSSYYMRGRAKAKINDPTASDDIAKGAGYEAGVAKRYAGYGIEPL</sequence>
<dbReference type="Pfam" id="PF13431">
    <property type="entry name" value="TPR_17"/>
    <property type="match status" value="1"/>
</dbReference>
<dbReference type="Gene3D" id="1.25.40.10">
    <property type="entry name" value="Tetratricopeptide repeat domain"/>
    <property type="match status" value="2"/>
</dbReference>
<evidence type="ECO:0000256" key="3">
    <source>
        <dbReference type="PROSITE-ProRule" id="PRU00339"/>
    </source>
</evidence>
<feature type="repeat" description="TPR" evidence="3">
    <location>
        <begin position="196"/>
        <end position="229"/>
    </location>
</feature>
<dbReference type="RefSeq" id="WP_310091696.1">
    <property type="nucleotide sequence ID" value="NZ_JAVDTT010000002.1"/>
</dbReference>
<dbReference type="EMBL" id="JAVDTT010000002">
    <property type="protein sequence ID" value="MDR6841171.1"/>
    <property type="molecule type" value="Genomic_DNA"/>
</dbReference>
<evidence type="ECO:0000313" key="5">
    <source>
        <dbReference type="Proteomes" id="UP001254759"/>
    </source>
</evidence>
<organism evidence="4 5">
    <name type="scientific">Pseudoxanthomonas sacheonensis</name>
    <dbReference type="NCBI Taxonomy" id="443615"/>
    <lineage>
        <taxon>Bacteria</taxon>
        <taxon>Pseudomonadati</taxon>
        <taxon>Pseudomonadota</taxon>
        <taxon>Gammaproteobacteria</taxon>
        <taxon>Lysobacterales</taxon>
        <taxon>Lysobacteraceae</taxon>
        <taxon>Pseudoxanthomonas</taxon>
    </lineage>
</organism>
<dbReference type="InterPro" id="IPR013105">
    <property type="entry name" value="TPR_2"/>
</dbReference>
<gene>
    <name evidence="4" type="ORF">J2W94_001456</name>
</gene>
<evidence type="ECO:0000256" key="2">
    <source>
        <dbReference type="ARBA" id="ARBA00022803"/>
    </source>
</evidence>